<evidence type="ECO:0000256" key="8">
    <source>
        <dbReference type="ARBA" id="ARBA00037982"/>
    </source>
</evidence>
<keyword evidence="4" id="KW-0547">Nucleotide-binding</keyword>
<dbReference type="GO" id="GO:0004694">
    <property type="term" value="F:eukaryotic translation initiation factor 2alpha kinase activity"/>
    <property type="evidence" value="ECO:0007669"/>
    <property type="project" value="TreeGrafter"/>
</dbReference>
<dbReference type="Gene3D" id="1.10.510.10">
    <property type="entry name" value="Transferase(Phosphotransferase) domain 1"/>
    <property type="match status" value="1"/>
</dbReference>
<sequence>MSREASLTISRIEDAIRKQIGVVYDVDPPLQLNQFCIHTGEKGSGSYGKVVKARHKQTNTIHAIKIFHEVITNENMESFETEYRLLSQINSDFVVEFRSAWIEGQRLYIQTEFCDYNLKKIIDAKNRYFSASSAASIGQTIDRRLLALIDYFIAYELFEELTKSLNYLHSLKPPIMHRDLKPENILVLHTIAASGRQFLKIGDFGYAKPYVYLGQSNSVDKGTVNYMAPEVSRGKHYDTKSDVYNLGLICIELFGLDEFQ</sequence>
<proteinExistence type="inferred from homology"/>
<feature type="domain" description="Protein kinase" evidence="11">
    <location>
        <begin position="36"/>
        <end position="260"/>
    </location>
</feature>
<dbReference type="PROSITE" id="PS00108">
    <property type="entry name" value="PROTEIN_KINASE_ST"/>
    <property type="match status" value="1"/>
</dbReference>
<dbReference type="GO" id="GO:0005634">
    <property type="term" value="C:nucleus"/>
    <property type="evidence" value="ECO:0007669"/>
    <property type="project" value="TreeGrafter"/>
</dbReference>
<protein>
    <recommendedName>
        <fullName evidence="1">non-specific serine/threonine protein kinase</fullName>
        <ecNumber evidence="1">2.7.11.1</ecNumber>
    </recommendedName>
</protein>
<dbReference type="GO" id="GO:0017148">
    <property type="term" value="P:negative regulation of translation"/>
    <property type="evidence" value="ECO:0007669"/>
    <property type="project" value="UniProtKB-KW"/>
</dbReference>
<evidence type="ECO:0000259" key="11">
    <source>
        <dbReference type="PROSITE" id="PS50011"/>
    </source>
</evidence>
<dbReference type="GO" id="GO:0005737">
    <property type="term" value="C:cytoplasm"/>
    <property type="evidence" value="ECO:0007669"/>
    <property type="project" value="TreeGrafter"/>
</dbReference>
<dbReference type="PANTHER" id="PTHR11042:SF160">
    <property type="entry name" value="EUKARYOTIC TRANSLATION INITIATION FACTOR 2-ALPHA KINASE 1"/>
    <property type="match status" value="1"/>
</dbReference>
<evidence type="ECO:0000256" key="7">
    <source>
        <dbReference type="ARBA" id="ARBA00023193"/>
    </source>
</evidence>
<dbReference type="AlphaFoldDB" id="A0A7R9KMP7"/>
<evidence type="ECO:0000256" key="9">
    <source>
        <dbReference type="ARBA" id="ARBA00048659"/>
    </source>
</evidence>
<evidence type="ECO:0000256" key="2">
    <source>
        <dbReference type="ARBA" id="ARBA00022527"/>
    </source>
</evidence>
<evidence type="ECO:0000256" key="6">
    <source>
        <dbReference type="ARBA" id="ARBA00022840"/>
    </source>
</evidence>
<reference evidence="12" key="1">
    <citation type="submission" date="2020-11" db="EMBL/GenBank/DDBJ databases">
        <authorList>
            <person name="Tran Van P."/>
        </authorList>
    </citation>
    <scope>NUCLEOTIDE SEQUENCE</scope>
</reference>
<evidence type="ECO:0000313" key="12">
    <source>
        <dbReference type="EMBL" id="CAD7625924.1"/>
    </source>
</evidence>
<dbReference type="CDD" id="cd00180">
    <property type="entry name" value="PKc"/>
    <property type="match status" value="1"/>
</dbReference>
<evidence type="ECO:0000313" key="13">
    <source>
        <dbReference type="Proteomes" id="UP000759131"/>
    </source>
</evidence>
<feature type="non-terminal residue" evidence="12">
    <location>
        <position position="260"/>
    </location>
</feature>
<keyword evidence="3" id="KW-0808">Transferase</keyword>
<keyword evidence="6" id="KW-0067">ATP-binding</keyword>
<dbReference type="SUPFAM" id="SSF56112">
    <property type="entry name" value="Protein kinase-like (PK-like)"/>
    <property type="match status" value="1"/>
</dbReference>
<accession>A0A7R9KMP7</accession>
<dbReference type="OrthoDB" id="7700243at2759"/>
<dbReference type="Pfam" id="PF00069">
    <property type="entry name" value="Pkinase"/>
    <property type="match status" value="1"/>
</dbReference>
<evidence type="ECO:0000256" key="5">
    <source>
        <dbReference type="ARBA" id="ARBA00022777"/>
    </source>
</evidence>
<evidence type="ECO:0000256" key="3">
    <source>
        <dbReference type="ARBA" id="ARBA00022679"/>
    </source>
</evidence>
<keyword evidence="5" id="KW-0418">Kinase</keyword>
<name>A0A7R9KMP7_9ACAR</name>
<dbReference type="InterPro" id="IPR000719">
    <property type="entry name" value="Prot_kinase_dom"/>
</dbReference>
<gene>
    <name evidence="12" type="ORF">OSB1V03_LOCUS6357</name>
</gene>
<evidence type="ECO:0000256" key="10">
    <source>
        <dbReference type="ARBA" id="ARBA00048977"/>
    </source>
</evidence>
<dbReference type="InterPro" id="IPR011009">
    <property type="entry name" value="Kinase-like_dom_sf"/>
</dbReference>
<comment type="catalytic activity">
    <reaction evidence="10">
        <text>L-seryl-[protein] + ATP = O-phospho-L-seryl-[protein] + ADP + H(+)</text>
        <dbReference type="Rhea" id="RHEA:17989"/>
        <dbReference type="Rhea" id="RHEA-COMP:9863"/>
        <dbReference type="Rhea" id="RHEA-COMP:11604"/>
        <dbReference type="ChEBI" id="CHEBI:15378"/>
        <dbReference type="ChEBI" id="CHEBI:29999"/>
        <dbReference type="ChEBI" id="CHEBI:30616"/>
        <dbReference type="ChEBI" id="CHEBI:83421"/>
        <dbReference type="ChEBI" id="CHEBI:456216"/>
        <dbReference type="EC" id="2.7.11.1"/>
    </reaction>
    <physiologicalReaction direction="left-to-right" evidence="10">
        <dbReference type="Rhea" id="RHEA:17990"/>
    </physiologicalReaction>
</comment>
<organism evidence="12">
    <name type="scientific">Medioppia subpectinata</name>
    <dbReference type="NCBI Taxonomy" id="1979941"/>
    <lineage>
        <taxon>Eukaryota</taxon>
        <taxon>Metazoa</taxon>
        <taxon>Ecdysozoa</taxon>
        <taxon>Arthropoda</taxon>
        <taxon>Chelicerata</taxon>
        <taxon>Arachnida</taxon>
        <taxon>Acari</taxon>
        <taxon>Acariformes</taxon>
        <taxon>Sarcoptiformes</taxon>
        <taxon>Oribatida</taxon>
        <taxon>Brachypylina</taxon>
        <taxon>Oppioidea</taxon>
        <taxon>Oppiidae</taxon>
        <taxon>Medioppia</taxon>
    </lineage>
</organism>
<keyword evidence="7" id="KW-0652">Protein synthesis inhibitor</keyword>
<dbReference type="Proteomes" id="UP000759131">
    <property type="component" value="Unassembled WGS sequence"/>
</dbReference>
<keyword evidence="13" id="KW-1185">Reference proteome</keyword>
<evidence type="ECO:0000256" key="4">
    <source>
        <dbReference type="ARBA" id="ARBA00022741"/>
    </source>
</evidence>
<dbReference type="PROSITE" id="PS50011">
    <property type="entry name" value="PROTEIN_KINASE_DOM"/>
    <property type="match status" value="1"/>
</dbReference>
<dbReference type="EC" id="2.7.11.1" evidence="1"/>
<dbReference type="PIRSF" id="PIRSF000654">
    <property type="entry name" value="Integrin-linked_kinase"/>
    <property type="match status" value="1"/>
</dbReference>
<dbReference type="PANTHER" id="PTHR11042">
    <property type="entry name" value="EUKARYOTIC TRANSLATION INITIATION FACTOR 2-ALPHA KINASE EIF2-ALPHA KINASE -RELATED"/>
    <property type="match status" value="1"/>
</dbReference>
<dbReference type="EMBL" id="OC858012">
    <property type="protein sequence ID" value="CAD7625924.1"/>
    <property type="molecule type" value="Genomic_DNA"/>
</dbReference>
<dbReference type="SMART" id="SM00220">
    <property type="entry name" value="S_TKc"/>
    <property type="match status" value="1"/>
</dbReference>
<dbReference type="InterPro" id="IPR050339">
    <property type="entry name" value="CC_SR_Kinase"/>
</dbReference>
<dbReference type="GO" id="GO:0005524">
    <property type="term" value="F:ATP binding"/>
    <property type="evidence" value="ECO:0007669"/>
    <property type="project" value="UniProtKB-KW"/>
</dbReference>
<keyword evidence="2" id="KW-0723">Serine/threonine-protein kinase</keyword>
<comment type="similarity">
    <text evidence="8">Belongs to the protein kinase superfamily. Ser/Thr protein kinase family. GCN2 subfamily.</text>
</comment>
<comment type="catalytic activity">
    <reaction evidence="9">
        <text>L-threonyl-[protein] + ATP = O-phospho-L-threonyl-[protein] + ADP + H(+)</text>
        <dbReference type="Rhea" id="RHEA:46608"/>
        <dbReference type="Rhea" id="RHEA-COMP:11060"/>
        <dbReference type="Rhea" id="RHEA-COMP:11605"/>
        <dbReference type="ChEBI" id="CHEBI:15378"/>
        <dbReference type="ChEBI" id="CHEBI:30013"/>
        <dbReference type="ChEBI" id="CHEBI:30616"/>
        <dbReference type="ChEBI" id="CHEBI:61977"/>
        <dbReference type="ChEBI" id="CHEBI:456216"/>
        <dbReference type="EC" id="2.7.11.1"/>
    </reaction>
    <physiologicalReaction direction="left-to-right" evidence="9">
        <dbReference type="Rhea" id="RHEA:46609"/>
    </physiologicalReaction>
</comment>
<dbReference type="EMBL" id="CAJPIZ010003437">
    <property type="protein sequence ID" value="CAG2106354.1"/>
    <property type="molecule type" value="Genomic_DNA"/>
</dbReference>
<evidence type="ECO:0000256" key="1">
    <source>
        <dbReference type="ARBA" id="ARBA00012513"/>
    </source>
</evidence>
<dbReference type="InterPro" id="IPR008271">
    <property type="entry name" value="Ser/Thr_kinase_AS"/>
</dbReference>